<accession>A0A9P4XJZ2</accession>
<dbReference type="AlphaFoldDB" id="A0A9P4XJZ2"/>
<dbReference type="EMBL" id="QLNT01000006">
    <property type="protein sequence ID" value="KAF3073880.1"/>
    <property type="molecule type" value="Genomic_DNA"/>
</dbReference>
<gene>
    <name evidence="1" type="ORF">CFAM422_004455</name>
</gene>
<keyword evidence="2" id="KW-1185">Reference proteome</keyword>
<organism evidence="1 2">
    <name type="scientific">Trichoderma lentiforme</name>
    <dbReference type="NCBI Taxonomy" id="1567552"/>
    <lineage>
        <taxon>Eukaryota</taxon>
        <taxon>Fungi</taxon>
        <taxon>Dikarya</taxon>
        <taxon>Ascomycota</taxon>
        <taxon>Pezizomycotina</taxon>
        <taxon>Sordariomycetes</taxon>
        <taxon>Hypocreomycetidae</taxon>
        <taxon>Hypocreales</taxon>
        <taxon>Hypocreaceae</taxon>
        <taxon>Trichoderma</taxon>
    </lineage>
</organism>
<comment type="caution">
    <text evidence="1">The sequence shown here is derived from an EMBL/GenBank/DDBJ whole genome shotgun (WGS) entry which is preliminary data.</text>
</comment>
<name>A0A9P4XJZ2_9HYPO</name>
<reference evidence="1 2" key="1">
    <citation type="submission" date="2018-06" db="EMBL/GenBank/DDBJ databases">
        <title>Genome analysis of cellulolytic fungus Trichoderma lentiforme CFAM-422.</title>
        <authorList>
            <person name="Steindorff A.S."/>
            <person name="Formighieri E.F."/>
            <person name="Midorikawa G.E.O."/>
            <person name="Tamietti M.S."/>
            <person name="Ramos E.Z."/>
            <person name="Silva A.S."/>
            <person name="Bon E.P.S."/>
            <person name="Mendes T.D."/>
            <person name="Damaso M.C.T."/>
            <person name="Favaro L.C.L."/>
        </authorList>
    </citation>
    <scope>NUCLEOTIDE SEQUENCE [LARGE SCALE GENOMIC DNA]</scope>
    <source>
        <strain evidence="1 2">CFAM-422</strain>
    </source>
</reference>
<sequence>CYTIPASFYRYSVPYFFLHTLISRGIVRVAFVSAATKVNGLFPLGLPIIPTTVGPPSPGSRRLLHRMLQHYNHHANPAKPPLPSTLCGSCWSGLDIFHKKKLLYTHIIYRRRNFTLAQKRQSISLALESTEGLLRCTFNIRPRPPWPDPESKVPTFCTSTTFPSLLLLRSENSIEFLFLSSPTVEPFFAHCSLLHHLLRGVETDLFLFFRVSDGFVTARNKSNTSIISLQPLKREPR</sequence>
<feature type="non-terminal residue" evidence="1">
    <location>
        <position position="237"/>
    </location>
</feature>
<dbReference type="Proteomes" id="UP000801864">
    <property type="component" value="Unassembled WGS sequence"/>
</dbReference>
<protein>
    <submittedName>
        <fullName evidence="1">Uncharacterized protein</fullName>
    </submittedName>
</protein>
<evidence type="ECO:0000313" key="2">
    <source>
        <dbReference type="Proteomes" id="UP000801864"/>
    </source>
</evidence>
<evidence type="ECO:0000313" key="1">
    <source>
        <dbReference type="EMBL" id="KAF3073880.1"/>
    </source>
</evidence>
<proteinExistence type="predicted"/>